<proteinExistence type="predicted"/>
<evidence type="ECO:0008006" key="4">
    <source>
        <dbReference type="Google" id="ProtNLM"/>
    </source>
</evidence>
<dbReference type="AlphaFoldDB" id="A0A7U2IC33"/>
<dbReference type="Proteomes" id="UP000663193">
    <property type="component" value="Chromosome 21"/>
</dbReference>
<keyword evidence="1" id="KW-0732">Signal</keyword>
<name>A0A7U2IC33_PHANO</name>
<accession>A0A7U2IC33</accession>
<dbReference type="VEuPathDB" id="FungiDB:JI435_125500"/>
<dbReference type="EMBL" id="CP069043">
    <property type="protein sequence ID" value="QRD07058.1"/>
    <property type="molecule type" value="Genomic_DNA"/>
</dbReference>
<sequence>MLQASAISLLLATSAFAAPANKIIRENDNPDEVVMIASCSKGSGGDMRTNDRIIYWADDCARRNGKASQDTILQSAIKDPGRHDGMVYHVAWHAGTVENPVSGTFPQDGREFKVWGLPSDSSAKTDEPVAGSATLGGAPFKCYKGEGNLATTFQAGATCGSVFTCTRLERWIRKTEFLVDEQVTSGKWSSTCTNDIINAQDAFGKLGEAMKTPWETTTRFDIGGGCYIRFPVIDIPDPSPNFLDKTPQAIVDVMKNQFGGAIEKNRTMGVSYCALLDKDDKENNPNERRLQAATYPRGGSLQISVAQQSNPAWVTQTRVDFRVDCGTCKDDDRGLIPYISGSINTFGGFINPIFGATSAVMSLVDLGLGKC</sequence>
<organism evidence="2 3">
    <name type="scientific">Phaeosphaeria nodorum (strain SN15 / ATCC MYA-4574 / FGSC 10173)</name>
    <name type="common">Glume blotch fungus</name>
    <name type="synonym">Parastagonospora nodorum</name>
    <dbReference type="NCBI Taxonomy" id="321614"/>
    <lineage>
        <taxon>Eukaryota</taxon>
        <taxon>Fungi</taxon>
        <taxon>Dikarya</taxon>
        <taxon>Ascomycota</taxon>
        <taxon>Pezizomycotina</taxon>
        <taxon>Dothideomycetes</taxon>
        <taxon>Pleosporomycetidae</taxon>
        <taxon>Pleosporales</taxon>
        <taxon>Pleosporineae</taxon>
        <taxon>Phaeosphaeriaceae</taxon>
        <taxon>Parastagonospora</taxon>
    </lineage>
</organism>
<evidence type="ECO:0000256" key="1">
    <source>
        <dbReference type="SAM" id="SignalP"/>
    </source>
</evidence>
<feature type="chain" id="PRO_5030761067" description="Ecp2 effector protein domain-containing protein" evidence="1">
    <location>
        <begin position="18"/>
        <end position="371"/>
    </location>
</feature>
<keyword evidence="3" id="KW-1185">Reference proteome</keyword>
<evidence type="ECO:0000313" key="2">
    <source>
        <dbReference type="EMBL" id="QRD07058.1"/>
    </source>
</evidence>
<dbReference type="OrthoDB" id="3774647at2759"/>
<reference evidence="3" key="1">
    <citation type="journal article" date="2021" name="BMC Genomics">
        <title>Chromosome-level genome assembly and manually-curated proteome of model necrotroph Parastagonospora nodorum Sn15 reveals a genome-wide trove of candidate effector homologs, and redundancy of virulence-related functions within an accessory chromosome.</title>
        <authorList>
            <person name="Bertazzoni S."/>
            <person name="Jones D.A.B."/>
            <person name="Phan H.T."/>
            <person name="Tan K.-C."/>
            <person name="Hane J.K."/>
        </authorList>
    </citation>
    <scope>NUCLEOTIDE SEQUENCE [LARGE SCALE GENOMIC DNA]</scope>
    <source>
        <strain evidence="3">SN15 / ATCC MYA-4574 / FGSC 10173)</strain>
    </source>
</reference>
<evidence type="ECO:0000313" key="3">
    <source>
        <dbReference type="Proteomes" id="UP000663193"/>
    </source>
</evidence>
<feature type="signal peptide" evidence="1">
    <location>
        <begin position="1"/>
        <end position="17"/>
    </location>
</feature>
<gene>
    <name evidence="2" type="ORF">JI435_125500</name>
</gene>
<protein>
    <recommendedName>
        <fullName evidence="4">Ecp2 effector protein domain-containing protein</fullName>
    </recommendedName>
</protein>